<keyword evidence="1" id="KW-0812">Transmembrane</keyword>
<evidence type="ECO:0000313" key="3">
    <source>
        <dbReference type="Proteomes" id="UP001652542"/>
    </source>
</evidence>
<sequence length="70" mass="7421">MTRHLRDMRPADHDRLDQLETDRGGAIVAALVLAGLAVWICLCAAIALAAMADDRADAAAFSARMAEAGR</sequence>
<dbReference type="EMBL" id="JAOWKY010000008">
    <property type="protein sequence ID" value="MCV2870661.1"/>
    <property type="molecule type" value="Genomic_DNA"/>
</dbReference>
<feature type="transmembrane region" description="Helical" evidence="1">
    <location>
        <begin position="25"/>
        <end position="52"/>
    </location>
</feature>
<evidence type="ECO:0000256" key="1">
    <source>
        <dbReference type="SAM" id="Phobius"/>
    </source>
</evidence>
<proteinExistence type="predicted"/>
<comment type="caution">
    <text evidence="2">The sequence shown here is derived from an EMBL/GenBank/DDBJ whole genome shotgun (WGS) entry which is preliminary data.</text>
</comment>
<gene>
    <name evidence="2" type="ORF">OEW28_18770</name>
</gene>
<dbReference type="RefSeq" id="WP_263736339.1">
    <property type="nucleotide sequence ID" value="NZ_JAOWKY010000008.1"/>
</dbReference>
<organism evidence="2 3">
    <name type="scientific">Albidovulum marisflavi</name>
    <dbReference type="NCBI Taxonomy" id="2984159"/>
    <lineage>
        <taxon>Bacteria</taxon>
        <taxon>Pseudomonadati</taxon>
        <taxon>Pseudomonadota</taxon>
        <taxon>Alphaproteobacteria</taxon>
        <taxon>Rhodobacterales</taxon>
        <taxon>Paracoccaceae</taxon>
        <taxon>Albidovulum</taxon>
    </lineage>
</organism>
<protein>
    <submittedName>
        <fullName evidence="2">Uncharacterized protein</fullName>
    </submittedName>
</protein>
<accession>A0ABT2ZIV7</accession>
<evidence type="ECO:0000313" key="2">
    <source>
        <dbReference type="EMBL" id="MCV2870661.1"/>
    </source>
</evidence>
<keyword evidence="3" id="KW-1185">Reference proteome</keyword>
<reference evidence="2 3" key="1">
    <citation type="submission" date="2022-10" db="EMBL/GenBank/DDBJ databases">
        <title>Defluviimonas sp. nov., isolated from ocean surface water.</title>
        <authorList>
            <person name="He W."/>
            <person name="Wang L."/>
            <person name="Zhang D.-F."/>
        </authorList>
    </citation>
    <scope>NUCLEOTIDE SEQUENCE [LARGE SCALE GENOMIC DNA]</scope>
    <source>
        <strain evidence="2 3">WL0002</strain>
    </source>
</reference>
<keyword evidence="1" id="KW-1133">Transmembrane helix</keyword>
<keyword evidence="1" id="KW-0472">Membrane</keyword>
<name>A0ABT2ZIV7_9RHOB</name>
<dbReference type="Proteomes" id="UP001652542">
    <property type="component" value="Unassembled WGS sequence"/>
</dbReference>